<protein>
    <submittedName>
        <fullName evidence="2">Uncharacterized protein</fullName>
    </submittedName>
</protein>
<evidence type="ECO:0000313" key="3">
    <source>
        <dbReference type="EMBL" id="WWC65117.1"/>
    </source>
</evidence>
<dbReference type="Proteomes" id="UP000078595">
    <property type="component" value="Chromosome 10"/>
</dbReference>
<dbReference type="VEuPathDB" id="FungiDB:I303_07736"/>
<name>A0A1A5ZVI9_9TREE</name>
<dbReference type="EMBL" id="KI894036">
    <property type="protein sequence ID" value="OBR81826.1"/>
    <property type="molecule type" value="Genomic_DNA"/>
</dbReference>
<dbReference type="KEGG" id="kdj:28971435"/>
<gene>
    <name evidence="2" type="ORF">I303_07736</name>
    <name evidence="3" type="ORF">I303_107731</name>
</gene>
<reference evidence="2" key="1">
    <citation type="submission" date="2013-07" db="EMBL/GenBank/DDBJ databases">
        <title>The Genome Sequence of Cryptococcus dejecticola CBS10117.</title>
        <authorList>
            <consortium name="The Broad Institute Genome Sequencing Platform"/>
            <person name="Cuomo C."/>
            <person name="Litvintseva A."/>
            <person name="Chen Y."/>
            <person name="Heitman J."/>
            <person name="Sun S."/>
            <person name="Springer D."/>
            <person name="Dromer F."/>
            <person name="Young S.K."/>
            <person name="Zeng Q."/>
            <person name="Gargeya S."/>
            <person name="Fitzgerald M."/>
            <person name="Abouelleil A."/>
            <person name="Alvarado L."/>
            <person name="Berlin A.M."/>
            <person name="Chapman S.B."/>
            <person name="Dewar J."/>
            <person name="Goldberg J."/>
            <person name="Griggs A."/>
            <person name="Gujja S."/>
            <person name="Hansen M."/>
            <person name="Howarth C."/>
            <person name="Imamovic A."/>
            <person name="Larimer J."/>
            <person name="McCowan C."/>
            <person name="Murphy C."/>
            <person name="Pearson M."/>
            <person name="Priest M."/>
            <person name="Roberts A."/>
            <person name="Saif S."/>
            <person name="Shea T."/>
            <person name="Sykes S."/>
            <person name="Wortman J."/>
            <person name="Nusbaum C."/>
            <person name="Birren B."/>
        </authorList>
    </citation>
    <scope>NUCLEOTIDE SEQUENCE [LARGE SCALE GENOMIC DNA]</scope>
    <source>
        <strain evidence="2">CBS 10117</strain>
    </source>
</reference>
<dbReference type="AlphaFoldDB" id="A0A1A5ZVI9"/>
<feature type="region of interest" description="Disordered" evidence="1">
    <location>
        <begin position="125"/>
        <end position="147"/>
    </location>
</feature>
<dbReference type="RefSeq" id="XP_018259668.1">
    <property type="nucleotide sequence ID" value="XM_018411000.1"/>
</dbReference>
<feature type="region of interest" description="Disordered" evidence="1">
    <location>
        <begin position="1"/>
        <end position="76"/>
    </location>
</feature>
<evidence type="ECO:0000313" key="2">
    <source>
        <dbReference type="EMBL" id="OBR81826.1"/>
    </source>
</evidence>
<feature type="compositionally biased region" description="Low complexity" evidence="1">
    <location>
        <begin position="136"/>
        <end position="146"/>
    </location>
</feature>
<dbReference type="OrthoDB" id="2570685at2759"/>
<proteinExistence type="predicted"/>
<sequence>MSSPSWETVDYPSSASDVPSQAQTQTQAQAQTQNQNQTTTQGIPQDPATPTPDSSSSKTTTPKNDPSSTTKQTSTTASIPVVVPAFPVPAFPVPSPTSSTATGANSATPATAPLFLTIEIKDTTSKAPKARPLPPSTSTATATSTSNRYTRYLPPKIEDAFIGPILPTFKETIALLKRHCPSLSTIDPSEVSLNLRFDGVATLKDKEIKFQVLPDCWPDALTSILSLVVITVKDEVPVLGKEPKTGQVCDPKATGKALSVPTDRQIQTDEEGEHVEVTWDDLKNNQQVLGIGGYRGIPANNVDDATQGAEVAAGGGGNDGGQKKIDPKVEFDFNRYSFDGFM</sequence>
<evidence type="ECO:0000256" key="1">
    <source>
        <dbReference type="SAM" id="MobiDB-lite"/>
    </source>
</evidence>
<keyword evidence="4" id="KW-1185">Reference proteome</keyword>
<reference evidence="3" key="3">
    <citation type="submission" date="2024-02" db="EMBL/GenBank/DDBJ databases">
        <title>Comparative genomics of Cryptococcus and Kwoniella reveals pathogenesis evolution and contrasting modes of karyotype evolution via chromosome fusion or intercentromeric recombination.</title>
        <authorList>
            <person name="Coelho M.A."/>
            <person name="David-Palma M."/>
            <person name="Shea T."/>
            <person name="Bowers K."/>
            <person name="McGinley-Smith S."/>
            <person name="Mohammad A.W."/>
            <person name="Gnirke A."/>
            <person name="Yurkov A.M."/>
            <person name="Nowrousian M."/>
            <person name="Sun S."/>
            <person name="Cuomo C.A."/>
            <person name="Heitman J."/>
        </authorList>
    </citation>
    <scope>NUCLEOTIDE SEQUENCE</scope>
    <source>
        <strain evidence="3">CBS 10117</strain>
    </source>
</reference>
<dbReference type="GeneID" id="28971435"/>
<feature type="compositionally biased region" description="Low complexity" evidence="1">
    <location>
        <begin position="21"/>
        <end position="76"/>
    </location>
</feature>
<accession>A0A1A5ZVI9</accession>
<feature type="compositionally biased region" description="Polar residues" evidence="1">
    <location>
        <begin position="1"/>
        <end position="20"/>
    </location>
</feature>
<evidence type="ECO:0000313" key="4">
    <source>
        <dbReference type="Proteomes" id="UP000078595"/>
    </source>
</evidence>
<organism evidence="2">
    <name type="scientific">Kwoniella dejecticola CBS 10117</name>
    <dbReference type="NCBI Taxonomy" id="1296121"/>
    <lineage>
        <taxon>Eukaryota</taxon>
        <taxon>Fungi</taxon>
        <taxon>Dikarya</taxon>
        <taxon>Basidiomycota</taxon>
        <taxon>Agaricomycotina</taxon>
        <taxon>Tremellomycetes</taxon>
        <taxon>Tremellales</taxon>
        <taxon>Cryptococcaceae</taxon>
        <taxon>Kwoniella</taxon>
    </lineage>
</organism>
<reference evidence="3" key="2">
    <citation type="submission" date="2013-07" db="EMBL/GenBank/DDBJ databases">
        <authorList>
            <consortium name="The Broad Institute Genome Sequencing Platform"/>
            <person name="Cuomo C."/>
            <person name="Litvintseva A."/>
            <person name="Chen Y."/>
            <person name="Heitman J."/>
            <person name="Sun S."/>
            <person name="Springer D."/>
            <person name="Dromer F."/>
            <person name="Young S.K."/>
            <person name="Zeng Q."/>
            <person name="Gargeya S."/>
            <person name="Fitzgerald M."/>
            <person name="Abouelleil A."/>
            <person name="Alvarado L."/>
            <person name="Berlin A.M."/>
            <person name="Chapman S.B."/>
            <person name="Dewar J."/>
            <person name="Goldberg J."/>
            <person name="Griggs A."/>
            <person name="Gujja S."/>
            <person name="Hansen M."/>
            <person name="Howarth C."/>
            <person name="Imamovic A."/>
            <person name="Larimer J."/>
            <person name="McCowan C."/>
            <person name="Murphy C."/>
            <person name="Pearson M."/>
            <person name="Priest M."/>
            <person name="Roberts A."/>
            <person name="Saif S."/>
            <person name="Shea T."/>
            <person name="Sykes S."/>
            <person name="Wortman J."/>
            <person name="Nusbaum C."/>
            <person name="Birren B."/>
        </authorList>
    </citation>
    <scope>NUCLEOTIDE SEQUENCE</scope>
    <source>
        <strain evidence="3">CBS 10117</strain>
    </source>
</reference>
<dbReference type="EMBL" id="CP144539">
    <property type="protein sequence ID" value="WWC65117.1"/>
    <property type="molecule type" value="Genomic_DNA"/>
</dbReference>